<feature type="transmembrane region" description="Helical" evidence="2">
    <location>
        <begin position="6"/>
        <end position="26"/>
    </location>
</feature>
<gene>
    <name evidence="3" type="ORF">K3148_06625</name>
</gene>
<keyword evidence="2" id="KW-1133">Transmembrane helix</keyword>
<dbReference type="EMBL" id="CP081295">
    <property type="protein sequence ID" value="QZD91050.1"/>
    <property type="molecule type" value="Genomic_DNA"/>
</dbReference>
<evidence type="ECO:0000256" key="2">
    <source>
        <dbReference type="SAM" id="Phobius"/>
    </source>
</evidence>
<feature type="region of interest" description="Disordered" evidence="1">
    <location>
        <begin position="176"/>
        <end position="222"/>
    </location>
</feature>
<evidence type="ECO:0000313" key="4">
    <source>
        <dbReference type="Proteomes" id="UP000824281"/>
    </source>
</evidence>
<feature type="compositionally biased region" description="Basic and acidic residues" evidence="1">
    <location>
        <begin position="176"/>
        <end position="204"/>
    </location>
</feature>
<evidence type="ECO:0000313" key="3">
    <source>
        <dbReference type="EMBL" id="QZD91050.1"/>
    </source>
</evidence>
<keyword evidence="2" id="KW-0472">Membrane</keyword>
<proteinExistence type="predicted"/>
<evidence type="ECO:0008006" key="5">
    <source>
        <dbReference type="Google" id="ProtNLM"/>
    </source>
</evidence>
<accession>A0ABX8ZPV8</accession>
<dbReference type="InterPro" id="IPR028974">
    <property type="entry name" value="TSP_type-3_rpt"/>
</dbReference>
<dbReference type="RefSeq" id="WP_221426508.1">
    <property type="nucleotide sequence ID" value="NZ_CP081295.1"/>
</dbReference>
<sequence length="222" mass="25005">MEGQEVTIAIVLIVVVVGALLAWLFVQRKRTQELRDKFGDEYDRTVDARGGRRDAEADLIEREERVKKLDIRPLTRAEHDRYAADWKDTKALFVDSPVEAVAKADRLLTDIMNTRGYPMADFEMRHADLTVDHGDVAKHYLTGHEIADRSSEATTEELRRAINHYEALFGEMTSDVADRDGDGVPDSVDPHVDADHDGVDDRAESAPVRPAADPTLNERDRV</sequence>
<keyword evidence="4" id="KW-1185">Reference proteome</keyword>
<dbReference type="Proteomes" id="UP000824281">
    <property type="component" value="Chromosome"/>
</dbReference>
<protein>
    <recommendedName>
        <fullName evidence="5">Secreted protein</fullName>
    </recommendedName>
</protein>
<name>A0ABX8ZPV8_9SPHN</name>
<organism evidence="3 4">
    <name type="scientific">Qipengyuania aurantiaca</name>
    <dbReference type="NCBI Taxonomy" id="2867233"/>
    <lineage>
        <taxon>Bacteria</taxon>
        <taxon>Pseudomonadati</taxon>
        <taxon>Pseudomonadota</taxon>
        <taxon>Alphaproteobacteria</taxon>
        <taxon>Sphingomonadales</taxon>
        <taxon>Erythrobacteraceae</taxon>
        <taxon>Qipengyuania</taxon>
    </lineage>
</organism>
<dbReference type="SUPFAM" id="SSF103647">
    <property type="entry name" value="TSP type-3 repeat"/>
    <property type="match status" value="1"/>
</dbReference>
<reference evidence="3 4" key="1">
    <citation type="submission" date="2021-08" db="EMBL/GenBank/DDBJ databases">
        <title>Comparative Genomics Analysis of the Genus Qipengyuania Reveals Extensive Genetic Diversity and Metabolic Versatility, Including the Description of Fifteen Novel Species.</title>
        <authorList>
            <person name="Liu Y."/>
        </authorList>
    </citation>
    <scope>NUCLEOTIDE SEQUENCE [LARGE SCALE GENOMIC DNA]</scope>
    <source>
        <strain evidence="3 4">1NDH13</strain>
    </source>
</reference>
<keyword evidence="2" id="KW-0812">Transmembrane</keyword>
<evidence type="ECO:0000256" key="1">
    <source>
        <dbReference type="SAM" id="MobiDB-lite"/>
    </source>
</evidence>